<reference evidence="1 2" key="1">
    <citation type="journal article" date="2019" name="Appl. Microbiol. Biotechnol.">
        <title>Genome sequence of Isaria javanica and comparative genome analysis insights into family S53 peptidase evolution in fungal entomopathogens.</title>
        <authorList>
            <person name="Lin R."/>
            <person name="Zhang X."/>
            <person name="Xin B."/>
            <person name="Zou M."/>
            <person name="Gao Y."/>
            <person name="Qin F."/>
            <person name="Hu Q."/>
            <person name="Xie B."/>
            <person name="Cheng X."/>
        </authorList>
    </citation>
    <scope>NUCLEOTIDE SEQUENCE [LARGE SCALE GENOMIC DNA]</scope>
    <source>
        <strain evidence="1 2">IJ1G</strain>
    </source>
</reference>
<keyword evidence="2" id="KW-1185">Reference proteome</keyword>
<accession>A0A545UTB6</accession>
<evidence type="ECO:0000313" key="1">
    <source>
        <dbReference type="EMBL" id="TQV92717.1"/>
    </source>
</evidence>
<dbReference type="AlphaFoldDB" id="A0A545UTB6"/>
<dbReference type="EMBL" id="SPUK01000014">
    <property type="protein sequence ID" value="TQV92717.1"/>
    <property type="molecule type" value="Genomic_DNA"/>
</dbReference>
<evidence type="ECO:0000313" key="2">
    <source>
        <dbReference type="Proteomes" id="UP000315783"/>
    </source>
</evidence>
<protein>
    <submittedName>
        <fullName evidence="1">Uncharacterized protein</fullName>
    </submittedName>
</protein>
<name>A0A545UTB6_9HYPO</name>
<sequence>MGPGFPIQTWDQLVNGPELLKSRYKMRQFPSSPRRPSSTIHSNIITTSSSPAILYYLLFVPCPISLSLS</sequence>
<dbReference type="Proteomes" id="UP000315783">
    <property type="component" value="Unassembled WGS sequence"/>
</dbReference>
<gene>
    <name evidence="1" type="ORF">IF1G_08641</name>
</gene>
<proteinExistence type="predicted"/>
<organism evidence="1 2">
    <name type="scientific">Cordyceps javanica</name>
    <dbReference type="NCBI Taxonomy" id="43265"/>
    <lineage>
        <taxon>Eukaryota</taxon>
        <taxon>Fungi</taxon>
        <taxon>Dikarya</taxon>
        <taxon>Ascomycota</taxon>
        <taxon>Pezizomycotina</taxon>
        <taxon>Sordariomycetes</taxon>
        <taxon>Hypocreomycetidae</taxon>
        <taxon>Hypocreales</taxon>
        <taxon>Cordycipitaceae</taxon>
        <taxon>Cordyceps</taxon>
    </lineage>
</organism>
<comment type="caution">
    <text evidence="1">The sequence shown here is derived from an EMBL/GenBank/DDBJ whole genome shotgun (WGS) entry which is preliminary data.</text>
</comment>